<comment type="caution">
    <text evidence="3">The sequence shown here is derived from an EMBL/GenBank/DDBJ whole genome shotgun (WGS) entry which is preliminary data.</text>
</comment>
<feature type="domain" description="Glycosyl transferase family 1" evidence="1">
    <location>
        <begin position="194"/>
        <end position="341"/>
    </location>
</feature>
<evidence type="ECO:0000259" key="1">
    <source>
        <dbReference type="Pfam" id="PF00534"/>
    </source>
</evidence>
<dbReference type="EMBL" id="JARESE010000033">
    <property type="protein sequence ID" value="MDE8652281.1"/>
    <property type="molecule type" value="Genomic_DNA"/>
</dbReference>
<feature type="domain" description="DUF1972" evidence="2">
    <location>
        <begin position="3"/>
        <end position="176"/>
    </location>
</feature>
<keyword evidence="4" id="KW-1185">Reference proteome</keyword>
<evidence type="ECO:0000313" key="3">
    <source>
        <dbReference type="EMBL" id="MDE8652281.1"/>
    </source>
</evidence>
<gene>
    <name evidence="3" type="ORF">PYV00_11220</name>
</gene>
<sequence>MQKHLIILGIRGVPAAHGGFESFAEHLAPWMVQHGWKVTVYCQGSDAGKWYEDLWKGCRRIHVPVKLENAIGTIEFDIKSTLDAVKQDAILLTLGYNTGFLSVYARMRGAFNLINMDGIEWRRDKYTKAQQIYLWLNERMAAASGNVLIADHPEIVRHHSSHVPAGKIEMIPYGSDHIDTADAALLDRFGIRPDKFFTVIARPEPENSLREIVRAFSRKPRGMKLVVLGKYDRAHAYHLSVLDAASDEVVFPGAIYDKPTLHALRLYSLAYIHGHQVGGTNPSLVEALGAGNAVIAHDNPFNRWVAGDAGYFFLDEDECEQQIERLITVPEAGTALRTAARMRWEAAFSWPRILADYMALIERCRL</sequence>
<dbReference type="RefSeq" id="WP_275228364.1">
    <property type="nucleotide sequence ID" value="NZ_JARESE010000033.1"/>
</dbReference>
<dbReference type="SUPFAM" id="SSF53756">
    <property type="entry name" value="UDP-Glycosyltransferase/glycogen phosphorylase"/>
    <property type="match status" value="1"/>
</dbReference>
<dbReference type="Proteomes" id="UP001216253">
    <property type="component" value="Unassembled WGS sequence"/>
</dbReference>
<dbReference type="Pfam" id="PF00534">
    <property type="entry name" value="Glycos_transf_1"/>
    <property type="match status" value="1"/>
</dbReference>
<name>A0ABT5WQF2_9SPHN</name>
<organism evidence="3 4">
    <name type="scientific">Novosphingobium album</name>
    <name type="common">ex Liu et al. 2023</name>
    <dbReference type="NCBI Taxonomy" id="3031130"/>
    <lineage>
        <taxon>Bacteria</taxon>
        <taxon>Pseudomonadati</taxon>
        <taxon>Pseudomonadota</taxon>
        <taxon>Alphaproteobacteria</taxon>
        <taxon>Sphingomonadales</taxon>
        <taxon>Sphingomonadaceae</taxon>
        <taxon>Novosphingobium</taxon>
    </lineage>
</organism>
<dbReference type="InterPro" id="IPR001296">
    <property type="entry name" value="Glyco_trans_1"/>
</dbReference>
<protein>
    <submittedName>
        <fullName evidence="3">DUF1972 domain-containing protein</fullName>
    </submittedName>
</protein>
<reference evidence="3 4" key="1">
    <citation type="submission" date="2023-03" db="EMBL/GenBank/DDBJ databases">
        <title>NovoSphingobium album sp. nov. isolated from polycyclic aromatic hydrocarbons- and heavy-metal polluted soil.</title>
        <authorList>
            <person name="Liu Z."/>
            <person name="Wang K."/>
        </authorList>
    </citation>
    <scope>NUCLEOTIDE SEQUENCE [LARGE SCALE GENOMIC DNA]</scope>
    <source>
        <strain evidence="3 4">H3SJ31-1</strain>
    </source>
</reference>
<dbReference type="InterPro" id="IPR015393">
    <property type="entry name" value="DUF1972"/>
</dbReference>
<dbReference type="Gene3D" id="3.40.50.2000">
    <property type="entry name" value="Glycogen Phosphorylase B"/>
    <property type="match status" value="2"/>
</dbReference>
<dbReference type="Pfam" id="PF09314">
    <property type="entry name" value="DUF1972"/>
    <property type="match status" value="1"/>
</dbReference>
<evidence type="ECO:0000313" key="4">
    <source>
        <dbReference type="Proteomes" id="UP001216253"/>
    </source>
</evidence>
<proteinExistence type="predicted"/>
<dbReference type="PANTHER" id="PTHR12526">
    <property type="entry name" value="GLYCOSYLTRANSFERASE"/>
    <property type="match status" value="1"/>
</dbReference>
<evidence type="ECO:0000259" key="2">
    <source>
        <dbReference type="Pfam" id="PF09314"/>
    </source>
</evidence>
<accession>A0ABT5WQF2</accession>